<dbReference type="AlphaFoldDB" id="A0A2T4AL60"/>
<protein>
    <submittedName>
        <fullName evidence="1">Uncharacterized protein</fullName>
    </submittedName>
</protein>
<evidence type="ECO:0000313" key="2">
    <source>
        <dbReference type="Proteomes" id="UP000241690"/>
    </source>
</evidence>
<dbReference type="EMBL" id="KZ679677">
    <property type="protein sequence ID" value="PTB57815.1"/>
    <property type="molecule type" value="Genomic_DNA"/>
</dbReference>
<sequence>MAFHKAAETGHGCKEVSLGTAASASRLVRLESCGQAVQRFVCTGHVPGNLPMQRLRTCTCTGGEEERAFDGESDAILFMVSVQMLRNKACDTSNSTVRTALAPHASNDMGVVVQVPDREDKRALDGSSQKVAPAYPTLNLAMRDHLTTPPTRPPETERGLDSSLQFFFFLALWV</sequence>
<reference evidence="1 2" key="1">
    <citation type="submission" date="2016-07" db="EMBL/GenBank/DDBJ databases">
        <title>Multiple horizontal gene transfer events from other fungi enriched the ability of initially mycotrophic Trichoderma (Ascomycota) to feed on dead plant biomass.</title>
        <authorList>
            <consortium name="DOE Joint Genome Institute"/>
            <person name="Aerts A."/>
            <person name="Atanasova L."/>
            <person name="Chenthamara K."/>
            <person name="Zhang J."/>
            <person name="Grujic M."/>
            <person name="Henrissat B."/>
            <person name="Kuo A."/>
            <person name="Salamov A."/>
            <person name="Lipzen A."/>
            <person name="Labutti K."/>
            <person name="Barry K."/>
            <person name="Miao Y."/>
            <person name="Rahimi M.J."/>
            <person name="Shen Q."/>
            <person name="Grigoriev I.V."/>
            <person name="Kubicek C.P."/>
            <person name="Druzhinina I.S."/>
        </authorList>
    </citation>
    <scope>NUCLEOTIDE SEQUENCE [LARGE SCALE GENOMIC DNA]</scope>
    <source>
        <strain evidence="1 2">CBS 226.95</strain>
    </source>
</reference>
<proteinExistence type="predicted"/>
<dbReference type="RefSeq" id="XP_024777492.1">
    <property type="nucleotide sequence ID" value="XM_024915760.1"/>
</dbReference>
<organism evidence="1 2">
    <name type="scientific">Trichoderma harzianum CBS 226.95</name>
    <dbReference type="NCBI Taxonomy" id="983964"/>
    <lineage>
        <taxon>Eukaryota</taxon>
        <taxon>Fungi</taxon>
        <taxon>Dikarya</taxon>
        <taxon>Ascomycota</taxon>
        <taxon>Pezizomycotina</taxon>
        <taxon>Sordariomycetes</taxon>
        <taxon>Hypocreomycetidae</taxon>
        <taxon>Hypocreales</taxon>
        <taxon>Hypocreaceae</taxon>
        <taxon>Trichoderma</taxon>
    </lineage>
</organism>
<dbReference type="Proteomes" id="UP000241690">
    <property type="component" value="Unassembled WGS sequence"/>
</dbReference>
<name>A0A2T4AL60_TRIHA</name>
<keyword evidence="2" id="KW-1185">Reference proteome</keyword>
<evidence type="ECO:0000313" key="1">
    <source>
        <dbReference type="EMBL" id="PTB57815.1"/>
    </source>
</evidence>
<accession>A0A2T4AL60</accession>
<dbReference type="GeneID" id="36624329"/>
<gene>
    <name evidence="1" type="ORF">M431DRAFT_479373</name>
</gene>